<dbReference type="Gene3D" id="3.40.1010.10">
    <property type="entry name" value="Cobalt-precorrin-4 Transmethylase, Domain 1"/>
    <property type="match status" value="1"/>
</dbReference>
<evidence type="ECO:0000256" key="5">
    <source>
        <dbReference type="ARBA" id="ARBA00022691"/>
    </source>
</evidence>
<evidence type="ECO:0000256" key="1">
    <source>
        <dbReference type="ARBA" id="ARBA00022490"/>
    </source>
</evidence>
<keyword evidence="1 6" id="KW-0963">Cytoplasm</keyword>
<evidence type="ECO:0000256" key="6">
    <source>
        <dbReference type="HAMAP-Rule" id="MF_01877"/>
    </source>
</evidence>
<dbReference type="GO" id="GO:0005737">
    <property type="term" value="C:cytoplasm"/>
    <property type="evidence" value="ECO:0007669"/>
    <property type="project" value="UniProtKB-SubCell"/>
</dbReference>
<dbReference type="InterPro" id="IPR000878">
    <property type="entry name" value="4pyrrol_Mease"/>
</dbReference>
<comment type="subcellular location">
    <subcellularLocation>
        <location evidence="6">Cytoplasm</location>
    </subcellularLocation>
</comment>
<dbReference type="SUPFAM" id="SSF53790">
    <property type="entry name" value="Tetrapyrrole methylase"/>
    <property type="match status" value="1"/>
</dbReference>
<dbReference type="EMBL" id="MHRJ01000047">
    <property type="protein sequence ID" value="OHA21289.1"/>
    <property type="molecule type" value="Genomic_DNA"/>
</dbReference>
<organism evidence="8 9">
    <name type="scientific">Candidatus Taylorbacteria bacterium RIFCSPHIGHO2_02_49_25</name>
    <dbReference type="NCBI Taxonomy" id="1802305"/>
    <lineage>
        <taxon>Bacteria</taxon>
        <taxon>Candidatus Tayloriibacteriota</taxon>
    </lineage>
</organism>
<reference evidence="8 9" key="1">
    <citation type="journal article" date="2016" name="Nat. Commun.">
        <title>Thousands of microbial genomes shed light on interconnected biogeochemical processes in an aquifer system.</title>
        <authorList>
            <person name="Anantharaman K."/>
            <person name="Brown C.T."/>
            <person name="Hug L.A."/>
            <person name="Sharon I."/>
            <person name="Castelle C.J."/>
            <person name="Probst A.J."/>
            <person name="Thomas B.C."/>
            <person name="Singh A."/>
            <person name="Wilkins M.J."/>
            <person name="Karaoz U."/>
            <person name="Brodie E.L."/>
            <person name="Williams K.H."/>
            <person name="Hubbard S.S."/>
            <person name="Banfield J.F."/>
        </authorList>
    </citation>
    <scope>NUCLEOTIDE SEQUENCE [LARGE SCALE GENOMIC DNA]</scope>
</reference>
<comment type="caution">
    <text evidence="8">The sequence shown here is derived from an EMBL/GenBank/DDBJ whole genome shotgun (WGS) entry which is preliminary data.</text>
</comment>
<dbReference type="EC" id="2.1.1.198" evidence="6"/>
<comment type="similarity">
    <text evidence="6">Belongs to the methyltransferase superfamily. RsmI family.</text>
</comment>
<dbReference type="InterPro" id="IPR008189">
    <property type="entry name" value="rRNA_ssu_MeTfrase_I"/>
</dbReference>
<dbReference type="AlphaFoldDB" id="A0A1G2MDP3"/>
<evidence type="ECO:0000259" key="7">
    <source>
        <dbReference type="Pfam" id="PF00590"/>
    </source>
</evidence>
<keyword evidence="4 6" id="KW-0808">Transferase</keyword>
<dbReference type="InterPro" id="IPR035996">
    <property type="entry name" value="4pyrrol_Methylase_sf"/>
</dbReference>
<keyword evidence="2 6" id="KW-0698">rRNA processing</keyword>
<dbReference type="InterPro" id="IPR014776">
    <property type="entry name" value="4pyrrole_Mease_sub2"/>
</dbReference>
<accession>A0A1G2MDP3</accession>
<dbReference type="FunFam" id="3.40.1010.10:FF:000007">
    <property type="entry name" value="Ribosomal RNA small subunit methyltransferase I"/>
    <property type="match status" value="1"/>
</dbReference>
<dbReference type="PROSITE" id="PS01296">
    <property type="entry name" value="RSMI"/>
    <property type="match status" value="1"/>
</dbReference>
<dbReference type="Proteomes" id="UP000176493">
    <property type="component" value="Unassembled WGS sequence"/>
</dbReference>
<dbReference type="PIRSF" id="PIRSF005917">
    <property type="entry name" value="MTase_YraL"/>
    <property type="match status" value="1"/>
</dbReference>
<comment type="catalytic activity">
    <reaction evidence="6">
        <text>cytidine(1402) in 16S rRNA + S-adenosyl-L-methionine = 2'-O-methylcytidine(1402) in 16S rRNA + S-adenosyl-L-homocysteine + H(+)</text>
        <dbReference type="Rhea" id="RHEA:42924"/>
        <dbReference type="Rhea" id="RHEA-COMP:10285"/>
        <dbReference type="Rhea" id="RHEA-COMP:10286"/>
        <dbReference type="ChEBI" id="CHEBI:15378"/>
        <dbReference type="ChEBI" id="CHEBI:57856"/>
        <dbReference type="ChEBI" id="CHEBI:59789"/>
        <dbReference type="ChEBI" id="CHEBI:74495"/>
        <dbReference type="ChEBI" id="CHEBI:82748"/>
        <dbReference type="EC" id="2.1.1.198"/>
    </reaction>
</comment>
<dbReference type="NCBIfam" id="TIGR00096">
    <property type="entry name" value="16S rRNA (cytidine(1402)-2'-O)-methyltransferase"/>
    <property type="match status" value="1"/>
</dbReference>
<protein>
    <recommendedName>
        <fullName evidence="6">Ribosomal RNA small subunit methyltransferase I</fullName>
        <ecNumber evidence="6">2.1.1.198</ecNumber>
    </recommendedName>
    <alternativeName>
        <fullName evidence="6">16S rRNA 2'-O-ribose C1402 methyltransferase</fullName>
    </alternativeName>
    <alternativeName>
        <fullName evidence="6">rRNA (cytidine-2'-O-)-methyltransferase RsmI</fullName>
    </alternativeName>
</protein>
<dbReference type="PANTHER" id="PTHR46111">
    <property type="entry name" value="RIBOSOMAL RNA SMALL SUBUNIT METHYLTRANSFERASE I"/>
    <property type="match status" value="1"/>
</dbReference>
<keyword evidence="3 6" id="KW-0489">Methyltransferase</keyword>
<name>A0A1G2MDP3_9BACT</name>
<dbReference type="InterPro" id="IPR014777">
    <property type="entry name" value="4pyrrole_Mease_sub1"/>
</dbReference>
<evidence type="ECO:0000256" key="2">
    <source>
        <dbReference type="ARBA" id="ARBA00022552"/>
    </source>
</evidence>
<evidence type="ECO:0000313" key="8">
    <source>
        <dbReference type="EMBL" id="OHA21289.1"/>
    </source>
</evidence>
<dbReference type="Pfam" id="PF00590">
    <property type="entry name" value="TP_methylase"/>
    <property type="match status" value="1"/>
</dbReference>
<gene>
    <name evidence="6" type="primary">rsmI</name>
    <name evidence="8" type="ORF">A2W52_04565</name>
</gene>
<dbReference type="CDD" id="cd11648">
    <property type="entry name" value="RsmI"/>
    <property type="match status" value="1"/>
</dbReference>
<dbReference type="InterPro" id="IPR018063">
    <property type="entry name" value="SAM_MeTrfase_RsmI_CS"/>
</dbReference>
<proteinExistence type="inferred from homology"/>
<evidence type="ECO:0000256" key="4">
    <source>
        <dbReference type="ARBA" id="ARBA00022679"/>
    </source>
</evidence>
<dbReference type="Gene3D" id="3.30.950.10">
    <property type="entry name" value="Methyltransferase, Cobalt-precorrin-4 Transmethylase, Domain 2"/>
    <property type="match status" value="1"/>
</dbReference>
<sequence>MSTLYIVGTPIGNLEDVTLRALRVLKEADVILCEDTRVMKRLLGHYGIAHKQLATYNEKQSGVSAEKVVGWLEEGKNIVLVSDAGTPGVSDPGAALVRSIVEKFGSCSANLADLQRAKLQNLPTIAAVPGPSALTAALSVAGVPAHDFVFLGFLPHKKGRETLFKEIAASKRTVVFYESPHRILKTLQSLEKFLKGSTSPSDGEVEPLLKKIVVCRELTKIHEEVKSGTAAELLEFFKNNPEKVRGEFVVFIADSDDCARTSADVKV</sequence>
<keyword evidence="5 6" id="KW-0949">S-adenosyl-L-methionine</keyword>
<feature type="domain" description="Tetrapyrrole methylase" evidence="7">
    <location>
        <begin position="3"/>
        <end position="233"/>
    </location>
</feature>
<dbReference type="FunFam" id="3.30.950.10:FF:000002">
    <property type="entry name" value="Ribosomal RNA small subunit methyltransferase I"/>
    <property type="match status" value="1"/>
</dbReference>
<dbReference type="GO" id="GO:0070677">
    <property type="term" value="F:rRNA (cytosine-2'-O-)-methyltransferase activity"/>
    <property type="evidence" value="ECO:0007669"/>
    <property type="project" value="UniProtKB-UniRule"/>
</dbReference>
<evidence type="ECO:0000313" key="9">
    <source>
        <dbReference type="Proteomes" id="UP000176493"/>
    </source>
</evidence>
<comment type="function">
    <text evidence="6">Catalyzes the 2'-O-methylation of the ribose of cytidine 1402 (C1402) in 16S rRNA.</text>
</comment>
<dbReference type="HAMAP" id="MF_01877">
    <property type="entry name" value="16SrRNA_methyltr_I"/>
    <property type="match status" value="1"/>
</dbReference>
<dbReference type="PANTHER" id="PTHR46111:SF1">
    <property type="entry name" value="RIBOSOMAL RNA SMALL SUBUNIT METHYLTRANSFERASE I"/>
    <property type="match status" value="1"/>
</dbReference>
<evidence type="ECO:0000256" key="3">
    <source>
        <dbReference type="ARBA" id="ARBA00022603"/>
    </source>
</evidence>